<evidence type="ECO:0000256" key="1">
    <source>
        <dbReference type="ARBA" id="ARBA00023015"/>
    </source>
</evidence>
<reference evidence="6 7" key="1">
    <citation type="submission" date="2019-03" db="EMBL/GenBank/DDBJ databases">
        <authorList>
            <person name="Kim M.K.M."/>
        </authorList>
    </citation>
    <scope>NUCLEOTIDE SEQUENCE [LARGE SCALE GENOMIC DNA]</scope>
    <source>
        <strain evidence="6 7">18JY21-1</strain>
    </source>
</reference>
<dbReference type="InterPro" id="IPR023772">
    <property type="entry name" value="DNA-bd_HTH_TetR-type_CS"/>
</dbReference>
<evidence type="ECO:0000256" key="2">
    <source>
        <dbReference type="ARBA" id="ARBA00023125"/>
    </source>
</evidence>
<comment type="caution">
    <text evidence="6">The sequence shown here is derived from an EMBL/GenBank/DDBJ whole genome shotgun (WGS) entry which is preliminary data.</text>
</comment>
<name>A0A4R4E9U2_9BACL</name>
<keyword evidence="1" id="KW-0805">Transcription regulation</keyword>
<accession>A0A4R4E9U2</accession>
<dbReference type="Proteomes" id="UP000295418">
    <property type="component" value="Unassembled WGS sequence"/>
</dbReference>
<dbReference type="AlphaFoldDB" id="A0A4R4E9U2"/>
<dbReference type="Gene3D" id="1.10.357.10">
    <property type="entry name" value="Tetracycline Repressor, domain 2"/>
    <property type="match status" value="1"/>
</dbReference>
<sequence>MSPKITDAQRDHKRKEILEAAMRVFTRQGYQATTMKDIVDESGLSRGGVYLYFTSTKEMLIAIIEDMDRESYDQLDELLTQYPSVWSALNALFDQAELDIKNFETCLIPALYEALMFGWRNKTYEDLNNARYDKSIAKIVDLLQAGVERGEFRPLQPLETIASMIATFNDGLMIHAMQLGPERSRSAEQIKAYKQVFKNLLGVQEEGTE</sequence>
<dbReference type="InterPro" id="IPR009057">
    <property type="entry name" value="Homeodomain-like_sf"/>
</dbReference>
<dbReference type="Gene3D" id="1.10.10.60">
    <property type="entry name" value="Homeodomain-like"/>
    <property type="match status" value="1"/>
</dbReference>
<dbReference type="PANTHER" id="PTHR47506">
    <property type="entry name" value="TRANSCRIPTIONAL REGULATORY PROTEIN"/>
    <property type="match status" value="1"/>
</dbReference>
<keyword evidence="2 4" id="KW-0238">DNA-binding</keyword>
<dbReference type="PROSITE" id="PS50977">
    <property type="entry name" value="HTH_TETR_2"/>
    <property type="match status" value="1"/>
</dbReference>
<evidence type="ECO:0000256" key="3">
    <source>
        <dbReference type="ARBA" id="ARBA00023163"/>
    </source>
</evidence>
<dbReference type="PANTHER" id="PTHR47506:SF6">
    <property type="entry name" value="HTH-TYPE TRANSCRIPTIONAL REPRESSOR NEMR"/>
    <property type="match status" value="1"/>
</dbReference>
<dbReference type="EMBL" id="SKFG01000012">
    <property type="protein sequence ID" value="TCZ76624.1"/>
    <property type="molecule type" value="Genomic_DNA"/>
</dbReference>
<dbReference type="SUPFAM" id="SSF48498">
    <property type="entry name" value="Tetracyclin repressor-like, C-terminal domain"/>
    <property type="match status" value="1"/>
</dbReference>
<dbReference type="PRINTS" id="PR00455">
    <property type="entry name" value="HTHTETR"/>
</dbReference>
<dbReference type="Pfam" id="PF00440">
    <property type="entry name" value="TetR_N"/>
    <property type="match status" value="1"/>
</dbReference>
<dbReference type="InterPro" id="IPR041612">
    <property type="entry name" value="YfiR_C"/>
</dbReference>
<evidence type="ECO:0000313" key="7">
    <source>
        <dbReference type="Proteomes" id="UP000295418"/>
    </source>
</evidence>
<evidence type="ECO:0000313" key="6">
    <source>
        <dbReference type="EMBL" id="TCZ76624.1"/>
    </source>
</evidence>
<dbReference type="Pfam" id="PF17922">
    <property type="entry name" value="TetR_C_17"/>
    <property type="match status" value="1"/>
</dbReference>
<feature type="domain" description="HTH tetR-type" evidence="5">
    <location>
        <begin position="11"/>
        <end position="71"/>
    </location>
</feature>
<protein>
    <submittedName>
        <fullName evidence="6">TetR/AcrR family transcriptional regulator</fullName>
    </submittedName>
</protein>
<feature type="DNA-binding region" description="H-T-H motif" evidence="4">
    <location>
        <begin position="34"/>
        <end position="53"/>
    </location>
</feature>
<dbReference type="OrthoDB" id="9814703at2"/>
<keyword evidence="3" id="KW-0804">Transcription</keyword>
<dbReference type="InterPro" id="IPR036271">
    <property type="entry name" value="Tet_transcr_reg_TetR-rel_C_sf"/>
</dbReference>
<dbReference type="InterPro" id="IPR001647">
    <property type="entry name" value="HTH_TetR"/>
</dbReference>
<evidence type="ECO:0000259" key="5">
    <source>
        <dbReference type="PROSITE" id="PS50977"/>
    </source>
</evidence>
<dbReference type="PROSITE" id="PS01081">
    <property type="entry name" value="HTH_TETR_1"/>
    <property type="match status" value="1"/>
</dbReference>
<evidence type="ECO:0000256" key="4">
    <source>
        <dbReference type="PROSITE-ProRule" id="PRU00335"/>
    </source>
</evidence>
<dbReference type="RefSeq" id="WP_132418597.1">
    <property type="nucleotide sequence ID" value="NZ_SKFG01000012.1"/>
</dbReference>
<dbReference type="SUPFAM" id="SSF46689">
    <property type="entry name" value="Homeodomain-like"/>
    <property type="match status" value="1"/>
</dbReference>
<keyword evidence="7" id="KW-1185">Reference proteome</keyword>
<organism evidence="6 7">
    <name type="scientific">Paenibacillus albiflavus</name>
    <dbReference type="NCBI Taxonomy" id="2545760"/>
    <lineage>
        <taxon>Bacteria</taxon>
        <taxon>Bacillati</taxon>
        <taxon>Bacillota</taxon>
        <taxon>Bacilli</taxon>
        <taxon>Bacillales</taxon>
        <taxon>Paenibacillaceae</taxon>
        <taxon>Paenibacillus</taxon>
    </lineage>
</organism>
<gene>
    <name evidence="6" type="ORF">E0485_13620</name>
</gene>
<dbReference type="GO" id="GO:0003677">
    <property type="term" value="F:DNA binding"/>
    <property type="evidence" value="ECO:0007669"/>
    <property type="project" value="UniProtKB-UniRule"/>
</dbReference>
<proteinExistence type="predicted"/>